<dbReference type="GO" id="GO:0051539">
    <property type="term" value="F:4 iron, 4 sulfur cluster binding"/>
    <property type="evidence" value="ECO:0007669"/>
    <property type="project" value="UniProtKB-KW"/>
</dbReference>
<evidence type="ECO:0000256" key="1">
    <source>
        <dbReference type="ARBA" id="ARBA00008876"/>
    </source>
</evidence>
<evidence type="ECO:0000256" key="3">
    <source>
        <dbReference type="ARBA" id="ARBA00022723"/>
    </source>
</evidence>
<dbReference type="RefSeq" id="WP_012186621.1">
    <property type="nucleotide sequence ID" value="NC_009954.1"/>
</dbReference>
<dbReference type="NCBIfam" id="TIGR00722">
    <property type="entry name" value="ttdA_fumA_fumB"/>
    <property type="match status" value="1"/>
</dbReference>
<evidence type="ECO:0000256" key="5">
    <source>
        <dbReference type="ARBA" id="ARBA00023014"/>
    </source>
</evidence>
<keyword evidence="3" id="KW-0479">Metal-binding</keyword>
<feature type="domain" description="Fe-S hydro-lyase tartrate dehydratase alpha-type catalytic" evidence="7">
    <location>
        <begin position="11"/>
        <end position="280"/>
    </location>
</feature>
<keyword evidence="9" id="KW-1185">Reference proteome</keyword>
<name>A8M9T1_CALMQ</name>
<dbReference type="EC" id="4.2.1.2" evidence="8"/>
<evidence type="ECO:0000256" key="2">
    <source>
        <dbReference type="ARBA" id="ARBA00022485"/>
    </source>
</evidence>
<organism evidence="8 9">
    <name type="scientific">Caldivirga maquilingensis (strain ATCC 700844 / DSM 13496 / JCM 10307 / IC-167)</name>
    <dbReference type="NCBI Taxonomy" id="397948"/>
    <lineage>
        <taxon>Archaea</taxon>
        <taxon>Thermoproteota</taxon>
        <taxon>Thermoprotei</taxon>
        <taxon>Thermoproteales</taxon>
        <taxon>Thermoproteaceae</taxon>
        <taxon>Caldivirga</taxon>
    </lineage>
</organism>
<proteinExistence type="inferred from homology"/>
<dbReference type="OrthoDB" id="371925at2157"/>
<dbReference type="Proteomes" id="UP000001137">
    <property type="component" value="Chromosome"/>
</dbReference>
<dbReference type="PANTHER" id="PTHR30389:SF17">
    <property type="entry name" value="L(+)-TARTRATE DEHYDRATASE SUBUNIT ALPHA-RELATED"/>
    <property type="match status" value="1"/>
</dbReference>
<evidence type="ECO:0000313" key="8">
    <source>
        <dbReference type="EMBL" id="ABW02402.1"/>
    </source>
</evidence>
<evidence type="ECO:0000256" key="6">
    <source>
        <dbReference type="ARBA" id="ARBA00023239"/>
    </source>
</evidence>
<sequence>MQGKLEDSIKEAAKTIVKMASVSPALDVKNAIKNSLNIEVHEPSKVQLNAILENINLAEKYNAAVCQDTGVPTFFIRLGDGFPIRSGLFKILTEAVREVTKELPLRSNTVDPVSERNSGDNTGLGVPVFDVELFDGNYLEMIYTPKGGGTELPSKAFVIPPGNAWEKLPRLVLDAVVDAGPMPCPPVIVGVGIGPSMDVAAKLAKKAAVLRPVGSRNSNPEVAKLEDALLSAVNKLGIGAHGTGGVVTALDVHIEYAYRHPATFAVGIVFSCWATRRARAVVYPDGKYEVKPQ</sequence>
<keyword evidence="5" id="KW-0411">Iron-sulfur</keyword>
<dbReference type="InterPro" id="IPR004646">
    <property type="entry name" value="Fe-S_hydro-lyase_TtdA-typ_cat"/>
</dbReference>
<comment type="similarity">
    <text evidence="1">Belongs to the class-I fumarase family.</text>
</comment>
<protein>
    <submittedName>
        <fullName evidence="8">Hydro-lyase, Fe-S type, tartrate/fumarate subfamily, alpha subunit</fullName>
        <ecNumber evidence="8">4.2.1.2</ecNumber>
    </submittedName>
</protein>
<dbReference type="PANTHER" id="PTHR30389">
    <property type="entry name" value="FUMARATE HYDRATASE-RELATED"/>
    <property type="match status" value="1"/>
</dbReference>
<dbReference type="GeneID" id="5709026"/>
<dbReference type="STRING" id="397948.Cmaq_1579"/>
<dbReference type="KEGG" id="cma:Cmaq_1579"/>
<dbReference type="HOGENOM" id="CLU_041245_0_0_2"/>
<dbReference type="GO" id="GO:0046872">
    <property type="term" value="F:metal ion binding"/>
    <property type="evidence" value="ECO:0007669"/>
    <property type="project" value="UniProtKB-KW"/>
</dbReference>
<reference evidence="8 9" key="1">
    <citation type="submission" date="2007-10" db="EMBL/GenBank/DDBJ databases">
        <title>Complete sequence of Caldivirga maquilingensis IC-167.</title>
        <authorList>
            <consortium name="US DOE Joint Genome Institute"/>
            <person name="Copeland A."/>
            <person name="Lucas S."/>
            <person name="Lapidus A."/>
            <person name="Barry K."/>
            <person name="Glavina del Rio T."/>
            <person name="Dalin E."/>
            <person name="Tice H."/>
            <person name="Pitluck S."/>
            <person name="Saunders E."/>
            <person name="Brettin T."/>
            <person name="Bruce D."/>
            <person name="Detter J.C."/>
            <person name="Han C."/>
            <person name="Schmutz J."/>
            <person name="Larimer F."/>
            <person name="Land M."/>
            <person name="Hauser L."/>
            <person name="Kyrpides N."/>
            <person name="Ivanova N."/>
            <person name="Biddle J.F."/>
            <person name="Zhang Z."/>
            <person name="Fitz-Gibbon S.T."/>
            <person name="Lowe T.M."/>
            <person name="Saltikov C."/>
            <person name="House C.H."/>
            <person name="Richardson P."/>
        </authorList>
    </citation>
    <scope>NUCLEOTIDE SEQUENCE [LARGE SCALE GENOMIC DNA]</scope>
    <source>
        <strain evidence="9">ATCC 700844 / DSM 13496 / JCM 10307 / IC-167</strain>
    </source>
</reference>
<evidence type="ECO:0000313" key="9">
    <source>
        <dbReference type="Proteomes" id="UP000001137"/>
    </source>
</evidence>
<dbReference type="InterPro" id="IPR051208">
    <property type="entry name" value="Class-I_Fumarase/Tartrate_DH"/>
</dbReference>
<dbReference type="eggNOG" id="arCOG04407">
    <property type="taxonomic scope" value="Archaea"/>
</dbReference>
<keyword evidence="6 8" id="KW-0456">Lyase</keyword>
<keyword evidence="2" id="KW-0004">4Fe-4S</keyword>
<dbReference type="EMBL" id="CP000852">
    <property type="protein sequence ID" value="ABW02402.1"/>
    <property type="molecule type" value="Genomic_DNA"/>
</dbReference>
<gene>
    <name evidence="8" type="ordered locus">Cmaq_1579</name>
</gene>
<evidence type="ECO:0000256" key="4">
    <source>
        <dbReference type="ARBA" id="ARBA00023004"/>
    </source>
</evidence>
<dbReference type="Pfam" id="PF05681">
    <property type="entry name" value="Fumerase"/>
    <property type="match status" value="1"/>
</dbReference>
<accession>A8M9T1</accession>
<keyword evidence="4" id="KW-0408">Iron</keyword>
<dbReference type="NCBIfam" id="NF004885">
    <property type="entry name" value="PRK06246.1"/>
    <property type="match status" value="1"/>
</dbReference>
<dbReference type="GO" id="GO:0004333">
    <property type="term" value="F:fumarate hydratase activity"/>
    <property type="evidence" value="ECO:0007669"/>
    <property type="project" value="UniProtKB-EC"/>
</dbReference>
<dbReference type="AlphaFoldDB" id="A8M9T1"/>
<evidence type="ECO:0000259" key="7">
    <source>
        <dbReference type="Pfam" id="PF05681"/>
    </source>
</evidence>